<proteinExistence type="predicted"/>
<reference evidence="5 6" key="1">
    <citation type="submission" date="2019-08" db="EMBL/GenBank/DDBJ databases">
        <title>In-depth cultivation of the pig gut microbiome towards novel bacterial diversity and tailored functional studies.</title>
        <authorList>
            <person name="Wylensek D."/>
            <person name="Hitch T.C.A."/>
            <person name="Clavel T."/>
        </authorList>
    </citation>
    <scope>NUCLEOTIDE SEQUENCE [LARGE SCALE GENOMIC DNA]</scope>
    <source>
        <strain evidence="5 6">Oil+RF-744-GAM-WT-6</strain>
    </source>
</reference>
<dbReference type="PROSITE" id="PS50949">
    <property type="entry name" value="HTH_GNTR"/>
    <property type="match status" value="1"/>
</dbReference>
<sequence>MGWRFEGNSPIYLQIIEKLETGIAAGTYAPGQKMPSVRDLALEAGVNPNTVQRAFAELERDGLLHSQRTSGRFVTEDRQKLSALRVSLGRKYIGELFERLTGLGLSQEEILLACEAYAKEERNS</sequence>
<evidence type="ECO:0000256" key="3">
    <source>
        <dbReference type="ARBA" id="ARBA00023163"/>
    </source>
</evidence>
<dbReference type="GO" id="GO:0003677">
    <property type="term" value="F:DNA binding"/>
    <property type="evidence" value="ECO:0007669"/>
    <property type="project" value="UniProtKB-KW"/>
</dbReference>
<dbReference type="RefSeq" id="WP_154503442.1">
    <property type="nucleotide sequence ID" value="NZ_JAQXPC010000010.1"/>
</dbReference>
<dbReference type="SUPFAM" id="SSF46785">
    <property type="entry name" value="Winged helix' DNA-binding domain"/>
    <property type="match status" value="1"/>
</dbReference>
<dbReference type="EMBL" id="VUMN01000006">
    <property type="protein sequence ID" value="MSS58040.1"/>
    <property type="molecule type" value="Genomic_DNA"/>
</dbReference>
<gene>
    <name evidence="5" type="ORF">FYJ51_03890</name>
</gene>
<name>A0A7X2TFC6_9FIRM</name>
<dbReference type="Proteomes" id="UP000461880">
    <property type="component" value="Unassembled WGS sequence"/>
</dbReference>
<dbReference type="SMART" id="SM00345">
    <property type="entry name" value="HTH_GNTR"/>
    <property type="match status" value="1"/>
</dbReference>
<dbReference type="InterPro" id="IPR000524">
    <property type="entry name" value="Tscrpt_reg_HTH_GntR"/>
</dbReference>
<evidence type="ECO:0000313" key="6">
    <source>
        <dbReference type="Proteomes" id="UP000461880"/>
    </source>
</evidence>
<dbReference type="Gene3D" id="1.10.10.10">
    <property type="entry name" value="Winged helix-like DNA-binding domain superfamily/Winged helix DNA-binding domain"/>
    <property type="match status" value="1"/>
</dbReference>
<evidence type="ECO:0000259" key="4">
    <source>
        <dbReference type="PROSITE" id="PS50949"/>
    </source>
</evidence>
<feature type="domain" description="HTH gntR-type" evidence="4">
    <location>
        <begin position="9"/>
        <end position="77"/>
    </location>
</feature>
<dbReference type="AlphaFoldDB" id="A0A7X2TFC6"/>
<evidence type="ECO:0000256" key="1">
    <source>
        <dbReference type="ARBA" id="ARBA00023015"/>
    </source>
</evidence>
<keyword evidence="1" id="KW-0805">Transcription regulation</keyword>
<dbReference type="InterPro" id="IPR036388">
    <property type="entry name" value="WH-like_DNA-bd_sf"/>
</dbReference>
<dbReference type="PANTHER" id="PTHR38445:SF6">
    <property type="entry name" value="GNTR-FAMILY TRANSCRIPTIONAL REGULATOR"/>
    <property type="match status" value="1"/>
</dbReference>
<keyword evidence="3" id="KW-0804">Transcription</keyword>
<protein>
    <submittedName>
        <fullName evidence="5">GntR family transcriptional regulator</fullName>
    </submittedName>
</protein>
<keyword evidence="6" id="KW-1185">Reference proteome</keyword>
<dbReference type="GO" id="GO:0003700">
    <property type="term" value="F:DNA-binding transcription factor activity"/>
    <property type="evidence" value="ECO:0007669"/>
    <property type="project" value="InterPro"/>
</dbReference>
<dbReference type="Pfam" id="PF00392">
    <property type="entry name" value="GntR"/>
    <property type="match status" value="1"/>
</dbReference>
<evidence type="ECO:0000256" key="2">
    <source>
        <dbReference type="ARBA" id="ARBA00023125"/>
    </source>
</evidence>
<organism evidence="5 6">
    <name type="scientific">Stecheria intestinalis</name>
    <dbReference type="NCBI Taxonomy" id="2606630"/>
    <lineage>
        <taxon>Bacteria</taxon>
        <taxon>Bacillati</taxon>
        <taxon>Bacillota</taxon>
        <taxon>Erysipelotrichia</taxon>
        <taxon>Erysipelotrichales</taxon>
        <taxon>Erysipelotrichaceae</taxon>
        <taxon>Stecheria</taxon>
    </lineage>
</organism>
<comment type="caution">
    <text evidence="5">The sequence shown here is derived from an EMBL/GenBank/DDBJ whole genome shotgun (WGS) entry which is preliminary data.</text>
</comment>
<keyword evidence="2" id="KW-0238">DNA-binding</keyword>
<dbReference type="CDD" id="cd07377">
    <property type="entry name" value="WHTH_GntR"/>
    <property type="match status" value="1"/>
</dbReference>
<accession>A0A7X2TFC6</accession>
<dbReference type="InterPro" id="IPR036390">
    <property type="entry name" value="WH_DNA-bd_sf"/>
</dbReference>
<evidence type="ECO:0000313" key="5">
    <source>
        <dbReference type="EMBL" id="MSS58040.1"/>
    </source>
</evidence>
<dbReference type="PANTHER" id="PTHR38445">
    <property type="entry name" value="HTH-TYPE TRANSCRIPTIONAL REPRESSOR YTRA"/>
    <property type="match status" value="1"/>
</dbReference>